<organism evidence="1">
    <name type="scientific">viral metagenome</name>
    <dbReference type="NCBI Taxonomy" id="1070528"/>
    <lineage>
        <taxon>unclassified sequences</taxon>
        <taxon>metagenomes</taxon>
        <taxon>organismal metagenomes</taxon>
    </lineage>
</organism>
<accession>A0A6C0JVU6</accession>
<protein>
    <submittedName>
        <fullName evidence="1">Uncharacterized protein</fullName>
    </submittedName>
</protein>
<dbReference type="AlphaFoldDB" id="A0A6C0JVU6"/>
<evidence type="ECO:0000313" key="1">
    <source>
        <dbReference type="EMBL" id="QHU09882.1"/>
    </source>
</evidence>
<dbReference type="EMBL" id="MN740746">
    <property type="protein sequence ID" value="QHU09882.1"/>
    <property type="molecule type" value="Genomic_DNA"/>
</dbReference>
<reference evidence="1" key="1">
    <citation type="journal article" date="2020" name="Nature">
        <title>Giant virus diversity and host interactions through global metagenomics.</title>
        <authorList>
            <person name="Schulz F."/>
            <person name="Roux S."/>
            <person name="Paez-Espino D."/>
            <person name="Jungbluth S."/>
            <person name="Walsh D.A."/>
            <person name="Denef V.J."/>
            <person name="McMahon K.D."/>
            <person name="Konstantinidis K.T."/>
            <person name="Eloe-Fadrosh E.A."/>
            <person name="Kyrpides N.C."/>
            <person name="Woyke T."/>
        </authorList>
    </citation>
    <scope>NUCLEOTIDE SEQUENCE</scope>
    <source>
        <strain evidence="1">GVMAG-S-1101164-164</strain>
    </source>
</reference>
<name>A0A6C0JVU6_9ZZZZ</name>
<sequence>MSLIDEYQDIERRLADRPMSNNDKINILDAYKAYFDACRQKDACNEALRTCELAIEELEYDQLYVAWSQAVQAVEIAWDNYRDIYIRLFR</sequence>
<proteinExistence type="predicted"/>